<keyword evidence="6 7" id="KW-0472">Membrane</keyword>
<gene>
    <name evidence="8" type="ORF">CHX27_11875</name>
</gene>
<proteinExistence type="inferred from homology"/>
<keyword evidence="3" id="KW-1003">Cell membrane</keyword>
<feature type="transmembrane region" description="Helical" evidence="7">
    <location>
        <begin position="70"/>
        <end position="100"/>
    </location>
</feature>
<comment type="similarity">
    <text evidence="2">Belongs to the DoxX family.</text>
</comment>
<feature type="transmembrane region" description="Helical" evidence="7">
    <location>
        <begin position="112"/>
        <end position="132"/>
    </location>
</feature>
<dbReference type="OrthoDB" id="680764at2"/>
<dbReference type="GO" id="GO:0005886">
    <property type="term" value="C:plasma membrane"/>
    <property type="evidence" value="ECO:0007669"/>
    <property type="project" value="UniProtKB-SubCell"/>
</dbReference>
<feature type="transmembrane region" description="Helical" evidence="7">
    <location>
        <begin position="12"/>
        <end position="30"/>
    </location>
</feature>
<reference evidence="8 9" key="1">
    <citation type="submission" date="2017-07" db="EMBL/GenBank/DDBJ databases">
        <title>Flavobacterium cyanobacteriorum sp. nov., isolated from cyanobacterial aggregates in a eutrophic lake.</title>
        <authorList>
            <person name="Cai H."/>
        </authorList>
    </citation>
    <scope>NUCLEOTIDE SEQUENCE [LARGE SCALE GENOMIC DNA]</scope>
    <source>
        <strain evidence="8 9">TH167</strain>
    </source>
</reference>
<comment type="subcellular location">
    <subcellularLocation>
        <location evidence="1">Cell membrane</location>
        <topology evidence="1">Multi-pass membrane protein</topology>
    </subcellularLocation>
</comment>
<evidence type="ECO:0000313" key="9">
    <source>
        <dbReference type="Proteomes" id="UP000216035"/>
    </source>
</evidence>
<name>A0A255ZM88_9FLAO</name>
<keyword evidence="5 7" id="KW-1133">Transmembrane helix</keyword>
<evidence type="ECO:0000256" key="5">
    <source>
        <dbReference type="ARBA" id="ARBA00022989"/>
    </source>
</evidence>
<sequence length="146" mass="16275">MKLTKLFYGTEPITQNYILVLRVIMGILFINHGNGFFDTKAMVGFADYLEKDLHFPLPLFMAYLRTGAELFGGIMLVFGLFTRFGAFLIFVTMLVAGFIADKGDFFGDGEMPFAYAAVMLTIFLAGPGKVSLDNYFLTKFNAAKKS</sequence>
<evidence type="ECO:0000256" key="7">
    <source>
        <dbReference type="SAM" id="Phobius"/>
    </source>
</evidence>
<dbReference type="Pfam" id="PF07681">
    <property type="entry name" value="DoxX"/>
    <property type="match status" value="1"/>
</dbReference>
<evidence type="ECO:0000256" key="2">
    <source>
        <dbReference type="ARBA" id="ARBA00006679"/>
    </source>
</evidence>
<keyword evidence="4 7" id="KW-0812">Transmembrane</keyword>
<accession>A0A255ZM88</accession>
<dbReference type="AlphaFoldDB" id="A0A255ZM88"/>
<evidence type="ECO:0000256" key="1">
    <source>
        <dbReference type="ARBA" id="ARBA00004651"/>
    </source>
</evidence>
<dbReference type="PANTHER" id="PTHR33452:SF1">
    <property type="entry name" value="INNER MEMBRANE PROTEIN YPHA-RELATED"/>
    <property type="match status" value="1"/>
</dbReference>
<dbReference type="PANTHER" id="PTHR33452">
    <property type="entry name" value="OXIDOREDUCTASE CATD-RELATED"/>
    <property type="match status" value="1"/>
</dbReference>
<dbReference type="InterPro" id="IPR051907">
    <property type="entry name" value="DoxX-like_oxidoreductase"/>
</dbReference>
<comment type="caution">
    <text evidence="8">The sequence shown here is derived from an EMBL/GenBank/DDBJ whole genome shotgun (WGS) entry which is preliminary data.</text>
</comment>
<evidence type="ECO:0000256" key="6">
    <source>
        <dbReference type="ARBA" id="ARBA00023136"/>
    </source>
</evidence>
<dbReference type="EMBL" id="NOXX01000213">
    <property type="protein sequence ID" value="OYQ42519.1"/>
    <property type="molecule type" value="Genomic_DNA"/>
</dbReference>
<evidence type="ECO:0000256" key="3">
    <source>
        <dbReference type="ARBA" id="ARBA00022475"/>
    </source>
</evidence>
<evidence type="ECO:0000313" key="8">
    <source>
        <dbReference type="EMBL" id="OYQ42519.1"/>
    </source>
</evidence>
<evidence type="ECO:0000256" key="4">
    <source>
        <dbReference type="ARBA" id="ARBA00022692"/>
    </source>
</evidence>
<dbReference type="RefSeq" id="WP_094486992.1">
    <property type="nucleotide sequence ID" value="NZ_NOXX01000213.1"/>
</dbReference>
<organism evidence="8 9">
    <name type="scientific">Flavobacterium aurantiibacter</name>
    <dbReference type="NCBI Taxonomy" id="2023067"/>
    <lineage>
        <taxon>Bacteria</taxon>
        <taxon>Pseudomonadati</taxon>
        <taxon>Bacteroidota</taxon>
        <taxon>Flavobacteriia</taxon>
        <taxon>Flavobacteriales</taxon>
        <taxon>Flavobacteriaceae</taxon>
        <taxon>Flavobacterium</taxon>
    </lineage>
</organism>
<dbReference type="Proteomes" id="UP000216035">
    <property type="component" value="Unassembled WGS sequence"/>
</dbReference>
<protein>
    <recommendedName>
        <fullName evidence="10">DoxX family protein</fullName>
    </recommendedName>
</protein>
<keyword evidence="9" id="KW-1185">Reference proteome</keyword>
<dbReference type="InterPro" id="IPR032808">
    <property type="entry name" value="DoxX"/>
</dbReference>
<evidence type="ECO:0008006" key="10">
    <source>
        <dbReference type="Google" id="ProtNLM"/>
    </source>
</evidence>